<gene>
    <name evidence="2" type="ORF">PtA15_14A358</name>
</gene>
<organism evidence="2 3">
    <name type="scientific">Puccinia triticina</name>
    <dbReference type="NCBI Taxonomy" id="208348"/>
    <lineage>
        <taxon>Eukaryota</taxon>
        <taxon>Fungi</taxon>
        <taxon>Dikarya</taxon>
        <taxon>Basidiomycota</taxon>
        <taxon>Pucciniomycotina</taxon>
        <taxon>Pucciniomycetes</taxon>
        <taxon>Pucciniales</taxon>
        <taxon>Pucciniaceae</taxon>
        <taxon>Puccinia</taxon>
    </lineage>
</organism>
<feature type="region of interest" description="Disordered" evidence="1">
    <location>
        <begin position="38"/>
        <end position="62"/>
    </location>
</feature>
<name>A0ABY7D1M3_9BASI</name>
<accession>A0ABY7D1M3</accession>
<evidence type="ECO:0000256" key="1">
    <source>
        <dbReference type="SAM" id="MobiDB-lite"/>
    </source>
</evidence>
<dbReference type="EMBL" id="CP110434">
    <property type="protein sequence ID" value="WAQ91474.1"/>
    <property type="molecule type" value="Genomic_DNA"/>
</dbReference>
<protein>
    <submittedName>
        <fullName evidence="2">Uncharacterized protein</fullName>
    </submittedName>
</protein>
<evidence type="ECO:0000313" key="2">
    <source>
        <dbReference type="EMBL" id="WAQ91474.1"/>
    </source>
</evidence>
<dbReference type="GeneID" id="77803960"/>
<proteinExistence type="predicted"/>
<dbReference type="RefSeq" id="XP_053027029.1">
    <property type="nucleotide sequence ID" value="XM_053163065.1"/>
</dbReference>
<reference evidence="2" key="1">
    <citation type="submission" date="2022-10" db="EMBL/GenBank/DDBJ databases">
        <title>Puccinia triticina Genome sequencing and assembly.</title>
        <authorList>
            <person name="Li C."/>
        </authorList>
    </citation>
    <scope>NUCLEOTIDE SEQUENCE</scope>
    <source>
        <strain evidence="2">Pt15</strain>
    </source>
</reference>
<dbReference type="Proteomes" id="UP001164743">
    <property type="component" value="Chromosome 14A"/>
</dbReference>
<keyword evidence="3" id="KW-1185">Reference proteome</keyword>
<sequence length="124" mass="13617">MAGSEGAVCGDAGKTDAKENLVGGLALEHTWILKPEPATCLQSETEASEAEQPGREERVNDRYPTRLARSNRVKLSINDPTIPSSIRAELVHMCDPFQKRVQTWALSDKIIKVSMARTCPHTSD</sequence>
<feature type="compositionally biased region" description="Basic and acidic residues" evidence="1">
    <location>
        <begin position="52"/>
        <end position="62"/>
    </location>
</feature>
<evidence type="ECO:0000313" key="3">
    <source>
        <dbReference type="Proteomes" id="UP001164743"/>
    </source>
</evidence>